<evidence type="ECO:0000256" key="1">
    <source>
        <dbReference type="SAM" id="MobiDB-lite"/>
    </source>
</evidence>
<keyword evidence="2" id="KW-1133">Transmembrane helix</keyword>
<feature type="compositionally biased region" description="Basic and acidic residues" evidence="1">
    <location>
        <begin position="217"/>
        <end position="226"/>
    </location>
</feature>
<sequence length="326" mass="37179">MKAQLPQHKSHYKYFIFIFFLFIFLSTPNYSKALTKPVNSGFVSGIWYSQTPFFADETIRIYSAIQNESGFDITGSIRFYDNDNIIGESNFSSISGHLIEEWVDWAVTEGEHKIKVEIINPVKSSPDSAPEAITLLSSISETATHYADIDTDGDRVGNTDDDDDDNDGLTDEREIELGLNPLKKDTDNDGKDDSEQTEQQELIENKINSDTQTSDNDENKKTDNKETTIVDKATNIIKNISGTLEKGVNSATQKIILSLERKVNDLEDISDNKDTSNNKKKSFLKNFLSIMLSLLIWLFENKFVLYSSIFIILIIIWRILRIFKRR</sequence>
<feature type="transmembrane region" description="Helical" evidence="2">
    <location>
        <begin position="305"/>
        <end position="323"/>
    </location>
</feature>
<dbReference type="EMBL" id="MFPS01000001">
    <property type="protein sequence ID" value="OGH60208.1"/>
    <property type="molecule type" value="Genomic_DNA"/>
</dbReference>
<name>A0A1F6LLE3_9BACT</name>
<protein>
    <recommendedName>
        <fullName evidence="5">Bacterial Ig-like domain-containing protein</fullName>
    </recommendedName>
</protein>
<feature type="region of interest" description="Disordered" evidence="1">
    <location>
        <begin position="146"/>
        <end position="226"/>
    </location>
</feature>
<dbReference type="Proteomes" id="UP000177067">
    <property type="component" value="Unassembled WGS sequence"/>
</dbReference>
<feature type="compositionally biased region" description="Polar residues" evidence="1">
    <location>
        <begin position="199"/>
        <end position="214"/>
    </location>
</feature>
<evidence type="ECO:0000256" key="2">
    <source>
        <dbReference type="SAM" id="Phobius"/>
    </source>
</evidence>
<evidence type="ECO:0000313" key="3">
    <source>
        <dbReference type="EMBL" id="OGH60208.1"/>
    </source>
</evidence>
<feature type="transmembrane region" description="Helical" evidence="2">
    <location>
        <begin position="283"/>
        <end position="299"/>
    </location>
</feature>
<feature type="compositionally biased region" description="Acidic residues" evidence="1">
    <location>
        <begin position="159"/>
        <end position="169"/>
    </location>
</feature>
<feature type="compositionally biased region" description="Basic and acidic residues" evidence="1">
    <location>
        <begin position="170"/>
        <end position="194"/>
    </location>
</feature>
<keyword evidence="2" id="KW-0812">Transmembrane</keyword>
<accession>A0A1F6LLE3</accession>
<evidence type="ECO:0008006" key="5">
    <source>
        <dbReference type="Google" id="ProtNLM"/>
    </source>
</evidence>
<feature type="transmembrane region" description="Helical" evidence="2">
    <location>
        <begin position="12"/>
        <end position="30"/>
    </location>
</feature>
<gene>
    <name evidence="3" type="ORF">A2725_04565</name>
</gene>
<keyword evidence="2" id="KW-0472">Membrane</keyword>
<comment type="caution">
    <text evidence="3">The sequence shown here is derived from an EMBL/GenBank/DDBJ whole genome shotgun (WGS) entry which is preliminary data.</text>
</comment>
<dbReference type="AlphaFoldDB" id="A0A1F6LLE3"/>
<organism evidence="3 4">
    <name type="scientific">Candidatus Magasanikbacteria bacterium RIFCSPHIGHO2_01_FULL_33_34</name>
    <dbReference type="NCBI Taxonomy" id="1798671"/>
    <lineage>
        <taxon>Bacteria</taxon>
        <taxon>Candidatus Magasanikiibacteriota</taxon>
    </lineage>
</organism>
<reference evidence="3 4" key="1">
    <citation type="journal article" date="2016" name="Nat. Commun.">
        <title>Thousands of microbial genomes shed light on interconnected biogeochemical processes in an aquifer system.</title>
        <authorList>
            <person name="Anantharaman K."/>
            <person name="Brown C.T."/>
            <person name="Hug L.A."/>
            <person name="Sharon I."/>
            <person name="Castelle C.J."/>
            <person name="Probst A.J."/>
            <person name="Thomas B.C."/>
            <person name="Singh A."/>
            <person name="Wilkins M.J."/>
            <person name="Karaoz U."/>
            <person name="Brodie E.L."/>
            <person name="Williams K.H."/>
            <person name="Hubbard S.S."/>
            <person name="Banfield J.F."/>
        </authorList>
    </citation>
    <scope>NUCLEOTIDE SEQUENCE [LARGE SCALE GENOMIC DNA]</scope>
</reference>
<proteinExistence type="predicted"/>
<evidence type="ECO:0000313" key="4">
    <source>
        <dbReference type="Proteomes" id="UP000177067"/>
    </source>
</evidence>